<reference evidence="2" key="1">
    <citation type="submission" date="2024-05" db="EMBL/GenBank/DDBJ databases">
        <title>Draft genome assemblies of 36 bacteria isolated from hibernating arctic ground squirrels.</title>
        <authorList>
            <person name="McKee H."/>
            <person name="Mullen L."/>
            <person name="Drown D.M."/>
            <person name="Duddleston K.N."/>
        </authorList>
    </citation>
    <scope>NUCLEOTIDE SEQUENCE</scope>
    <source>
        <strain evidence="2">AN1007</strain>
    </source>
</reference>
<evidence type="ECO:0000256" key="1">
    <source>
        <dbReference type="SAM" id="MobiDB-lite"/>
    </source>
</evidence>
<evidence type="ECO:0000313" key="2">
    <source>
        <dbReference type="EMBL" id="XCP93498.1"/>
    </source>
</evidence>
<gene>
    <name evidence="2" type="ORF">ABXS70_20080</name>
</gene>
<feature type="region of interest" description="Disordered" evidence="1">
    <location>
        <begin position="1"/>
        <end position="26"/>
    </location>
</feature>
<name>A0AAU8N8T5_9BACL</name>
<sequence length="329" mass="35471">MSISHEASSGAGSEQSHSGSSTGPNIRLSTRIKKTLKNKLTALVPAWEGRVQDVPASGEVLSGPCAVAAFAEEVPKSTWAGYRRIIKISPYARQEDGGAEQIETWSAVLIAGLHQVRLEDEAGGAFTCIYLGSTDSERMDTESGLVTRSLRFGVYIPEPQRASTSENAAVTSDPWLAALQRWTVNELSADYSVYTDRWPGGYTMPSILWRLTGCSTAAAGTAAMEVRKQCVGHVLTDHTGLTEQTISHLVKQLALQSRIAVTSLSSEGDGADSGGESSMRYMTVDEAAADLQADAYLNGQIRLTLTQRMRRPVTSAPLMREIHHTKGIQ</sequence>
<dbReference type="EMBL" id="CP159992">
    <property type="protein sequence ID" value="XCP93498.1"/>
    <property type="molecule type" value="Genomic_DNA"/>
</dbReference>
<organism evidence="2">
    <name type="scientific">Paenibacillus sp. AN1007</name>
    <dbReference type="NCBI Taxonomy" id="3151385"/>
    <lineage>
        <taxon>Bacteria</taxon>
        <taxon>Bacillati</taxon>
        <taxon>Bacillota</taxon>
        <taxon>Bacilli</taxon>
        <taxon>Bacillales</taxon>
        <taxon>Paenibacillaceae</taxon>
        <taxon>Paenibacillus</taxon>
    </lineage>
</organism>
<dbReference type="AlphaFoldDB" id="A0AAU8N8T5"/>
<dbReference type="RefSeq" id="WP_366290320.1">
    <property type="nucleotide sequence ID" value="NZ_CP159992.1"/>
</dbReference>
<proteinExistence type="predicted"/>
<protein>
    <submittedName>
        <fullName evidence="2">Uncharacterized protein</fullName>
    </submittedName>
</protein>
<accession>A0AAU8N8T5</accession>